<dbReference type="InterPro" id="IPR014922">
    <property type="entry name" value="YdhG-like"/>
</dbReference>
<dbReference type="SUPFAM" id="SSF159888">
    <property type="entry name" value="YdhG-like"/>
    <property type="match status" value="1"/>
</dbReference>
<keyword evidence="3" id="KW-1185">Reference proteome</keyword>
<accession>A0A6G7XI37</accession>
<evidence type="ECO:0000259" key="1">
    <source>
        <dbReference type="Pfam" id="PF08818"/>
    </source>
</evidence>
<organism evidence="2 3">
    <name type="scientific">Leucobacter viscericola</name>
    <dbReference type="NCBI Taxonomy" id="2714935"/>
    <lineage>
        <taxon>Bacteria</taxon>
        <taxon>Bacillati</taxon>
        <taxon>Actinomycetota</taxon>
        <taxon>Actinomycetes</taxon>
        <taxon>Micrococcales</taxon>
        <taxon>Microbacteriaceae</taxon>
        <taxon>Leucobacter</taxon>
    </lineage>
</organism>
<dbReference type="RefSeq" id="WP_166292603.1">
    <property type="nucleotide sequence ID" value="NZ_CP049863.1"/>
</dbReference>
<name>A0A6G7XI37_9MICO</name>
<dbReference type="Pfam" id="PF08818">
    <property type="entry name" value="DUF1801"/>
    <property type="match status" value="1"/>
</dbReference>
<proteinExistence type="predicted"/>
<protein>
    <submittedName>
        <fullName evidence="2">DUF1801 domain-containing protein</fullName>
    </submittedName>
</protein>
<dbReference type="KEGG" id="lvi:G7068_14460"/>
<dbReference type="Gene3D" id="3.90.1150.200">
    <property type="match status" value="1"/>
</dbReference>
<gene>
    <name evidence="2" type="ORF">G7068_14460</name>
</gene>
<evidence type="ECO:0000313" key="3">
    <source>
        <dbReference type="Proteomes" id="UP000502677"/>
    </source>
</evidence>
<evidence type="ECO:0000313" key="2">
    <source>
        <dbReference type="EMBL" id="QIK64270.1"/>
    </source>
</evidence>
<dbReference type="EMBL" id="CP049863">
    <property type="protein sequence ID" value="QIK64270.1"/>
    <property type="molecule type" value="Genomic_DNA"/>
</dbReference>
<dbReference type="Proteomes" id="UP000502677">
    <property type="component" value="Chromosome"/>
</dbReference>
<dbReference type="AlphaFoldDB" id="A0A6G7XI37"/>
<feature type="domain" description="YdhG-like" evidence="1">
    <location>
        <begin position="19"/>
        <end position="110"/>
    </location>
</feature>
<sequence>MSTEVNDYLATLPDEEHERILEIYTRASEVVPEAEQGLSYAMPCLMYKGKGLIAVMSTKKHIGVYPFGNLGELADAVAEAGLDSTKGSIHLKMGQKLPVPLLDHFLQRRVAQIDK</sequence>
<reference evidence="2 3" key="1">
    <citation type="submission" date="2020-03" db="EMBL/GenBank/DDBJ databases">
        <title>Leucobacter sp. nov., isolated from beetles.</title>
        <authorList>
            <person name="Hyun D.-W."/>
            <person name="Bae J.-W."/>
        </authorList>
    </citation>
    <scope>NUCLEOTIDE SEQUENCE [LARGE SCALE GENOMIC DNA]</scope>
    <source>
        <strain evidence="2 3">HDW9C</strain>
    </source>
</reference>